<protein>
    <submittedName>
        <fullName evidence="1">Uncharacterized protein</fullName>
    </submittedName>
</protein>
<dbReference type="InParanoid" id="A0A2P6MNW1"/>
<evidence type="ECO:0000313" key="2">
    <source>
        <dbReference type="Proteomes" id="UP000241769"/>
    </source>
</evidence>
<keyword evidence="2" id="KW-1185">Reference proteome</keyword>
<reference evidence="1 2" key="1">
    <citation type="journal article" date="2018" name="Genome Biol. Evol.">
        <title>Multiple Roots of Fruiting Body Formation in Amoebozoa.</title>
        <authorList>
            <person name="Hillmann F."/>
            <person name="Forbes G."/>
            <person name="Novohradska S."/>
            <person name="Ferling I."/>
            <person name="Riege K."/>
            <person name="Groth M."/>
            <person name="Westermann M."/>
            <person name="Marz M."/>
            <person name="Spaller T."/>
            <person name="Winckler T."/>
            <person name="Schaap P."/>
            <person name="Glockner G."/>
        </authorList>
    </citation>
    <scope>NUCLEOTIDE SEQUENCE [LARGE SCALE GENOMIC DNA]</scope>
    <source>
        <strain evidence="1 2">Jena</strain>
    </source>
</reference>
<name>A0A2P6MNW1_9EUKA</name>
<evidence type="ECO:0000313" key="1">
    <source>
        <dbReference type="EMBL" id="PRP73390.1"/>
    </source>
</evidence>
<gene>
    <name evidence="1" type="ORF">PROFUN_09620</name>
</gene>
<accession>A0A2P6MNW1</accession>
<proteinExistence type="predicted"/>
<organism evidence="1 2">
    <name type="scientific">Planoprotostelium fungivorum</name>
    <dbReference type="NCBI Taxonomy" id="1890364"/>
    <lineage>
        <taxon>Eukaryota</taxon>
        <taxon>Amoebozoa</taxon>
        <taxon>Evosea</taxon>
        <taxon>Variosea</taxon>
        <taxon>Cavosteliida</taxon>
        <taxon>Cavosteliaceae</taxon>
        <taxon>Planoprotostelium</taxon>
    </lineage>
</organism>
<dbReference type="Proteomes" id="UP000241769">
    <property type="component" value="Unassembled WGS sequence"/>
</dbReference>
<dbReference type="AlphaFoldDB" id="A0A2P6MNW1"/>
<sequence length="65" mass="7514">MAKRKLCRKIDCDFTTGDHVVSAIHPNALNLTDITAYIPMIHHQLLKTSPRCKHQRVDTVRHPRN</sequence>
<comment type="caution">
    <text evidence="1">The sequence shown here is derived from an EMBL/GenBank/DDBJ whole genome shotgun (WGS) entry which is preliminary data.</text>
</comment>
<dbReference type="EMBL" id="MDYQ01000613">
    <property type="protein sequence ID" value="PRP73390.1"/>
    <property type="molecule type" value="Genomic_DNA"/>
</dbReference>